<gene>
    <name evidence="2" type="ORF">ACFFSY_00635</name>
</gene>
<accession>A0ABV5KIJ5</accession>
<dbReference type="Proteomes" id="UP001589747">
    <property type="component" value="Unassembled WGS sequence"/>
</dbReference>
<sequence>MRGIAKAVLITILTSVCIVFLTNMAFFFPWYLTLITETYGVTQVVAGDNYLKQSHYEDAMARLEERPIFRDKASDIEITVKNEDGYDAIGSDDETYYENAAEIDKPYRQRGKTLEVEVKAVYPFTITLWGRKLERELPVTFSLTATGLKHYKDLEYYYDTE</sequence>
<keyword evidence="1" id="KW-0472">Membrane</keyword>
<feature type="transmembrane region" description="Helical" evidence="1">
    <location>
        <begin position="7"/>
        <end position="32"/>
    </location>
</feature>
<name>A0ABV5KIJ5_9BACL</name>
<organism evidence="2 3">
    <name type="scientific">Paenibacillus aurantiacus</name>
    <dbReference type="NCBI Taxonomy" id="1936118"/>
    <lineage>
        <taxon>Bacteria</taxon>
        <taxon>Bacillati</taxon>
        <taxon>Bacillota</taxon>
        <taxon>Bacilli</taxon>
        <taxon>Bacillales</taxon>
        <taxon>Paenibacillaceae</taxon>
        <taxon>Paenibacillus</taxon>
    </lineage>
</organism>
<dbReference type="EMBL" id="JBHMDO010000002">
    <property type="protein sequence ID" value="MFB9324446.1"/>
    <property type="molecule type" value="Genomic_DNA"/>
</dbReference>
<keyword evidence="3" id="KW-1185">Reference proteome</keyword>
<evidence type="ECO:0000256" key="1">
    <source>
        <dbReference type="SAM" id="Phobius"/>
    </source>
</evidence>
<evidence type="ECO:0000313" key="3">
    <source>
        <dbReference type="Proteomes" id="UP001589747"/>
    </source>
</evidence>
<keyword evidence="1" id="KW-1133">Transmembrane helix</keyword>
<proteinExistence type="predicted"/>
<evidence type="ECO:0000313" key="2">
    <source>
        <dbReference type="EMBL" id="MFB9324446.1"/>
    </source>
</evidence>
<keyword evidence="1" id="KW-0812">Transmembrane</keyword>
<dbReference type="RefSeq" id="WP_377488364.1">
    <property type="nucleotide sequence ID" value="NZ_JBHMDO010000002.1"/>
</dbReference>
<protein>
    <submittedName>
        <fullName evidence="2">Uncharacterized protein</fullName>
    </submittedName>
</protein>
<comment type="caution">
    <text evidence="2">The sequence shown here is derived from an EMBL/GenBank/DDBJ whole genome shotgun (WGS) entry which is preliminary data.</text>
</comment>
<reference evidence="2 3" key="1">
    <citation type="submission" date="2024-09" db="EMBL/GenBank/DDBJ databases">
        <authorList>
            <person name="Sun Q."/>
            <person name="Mori K."/>
        </authorList>
    </citation>
    <scope>NUCLEOTIDE SEQUENCE [LARGE SCALE GENOMIC DNA]</scope>
    <source>
        <strain evidence="2 3">TISTR 2452</strain>
    </source>
</reference>